<keyword evidence="1" id="KW-0472">Membrane</keyword>
<dbReference type="AlphaFoldDB" id="A0A450S3T4"/>
<feature type="signal peptide" evidence="2">
    <location>
        <begin position="1"/>
        <end position="27"/>
    </location>
</feature>
<evidence type="ECO:0000256" key="1">
    <source>
        <dbReference type="SAM" id="Phobius"/>
    </source>
</evidence>
<dbReference type="EMBL" id="CAADFL010000042">
    <property type="protein sequence ID" value="VFK07498.1"/>
    <property type="molecule type" value="Genomic_DNA"/>
</dbReference>
<evidence type="ECO:0000256" key="2">
    <source>
        <dbReference type="SAM" id="SignalP"/>
    </source>
</evidence>
<protein>
    <submittedName>
        <fullName evidence="4">Uncharacterized protein</fullName>
    </submittedName>
</protein>
<keyword evidence="1" id="KW-1133">Transmembrane helix</keyword>
<reference evidence="4" key="1">
    <citation type="submission" date="2019-02" db="EMBL/GenBank/DDBJ databases">
        <authorList>
            <person name="Gruber-Vodicka R. H."/>
            <person name="Seah K. B. B."/>
        </authorList>
    </citation>
    <scope>NUCLEOTIDE SEQUENCE</scope>
    <source>
        <strain evidence="4">BECK_BZ163</strain>
        <strain evidence="5">BECK_BZ164</strain>
        <strain evidence="3">BECK_BZ165</strain>
    </source>
</reference>
<proteinExistence type="predicted"/>
<evidence type="ECO:0000313" key="4">
    <source>
        <dbReference type="EMBL" id="VFJ46361.1"/>
    </source>
</evidence>
<organism evidence="4">
    <name type="scientific">Candidatus Kentrum sp. FM</name>
    <dbReference type="NCBI Taxonomy" id="2126340"/>
    <lineage>
        <taxon>Bacteria</taxon>
        <taxon>Pseudomonadati</taxon>
        <taxon>Pseudomonadota</taxon>
        <taxon>Gammaproteobacteria</taxon>
        <taxon>Candidatus Kentrum</taxon>
    </lineage>
</organism>
<evidence type="ECO:0000313" key="3">
    <source>
        <dbReference type="EMBL" id="VFJ44046.1"/>
    </source>
</evidence>
<sequence>MDRPSTRNPIRALLFLLSLAMAGGVSAATDDCGRFLDEREWDPFQKECLNDGNKIRRYAGKAMAYFRSALRDADEYYLSPAHIDYFLAKMEAAGLLREAQWRPNLCETVSLMEPRDDERRNKKQAWHDKIGCANPGAGTTTLKDERDSGKPERDGLMDFLLFLLFLIVAYLLWFVWNLRREIRDIRKYSDRQETANRKREADIIGVHKGLENRLAALEDAVEIIRNQIQTLQNPPSDRKAIARVEKKTGWDALYERLLAADTRQEIEKVLLAAQAEYDFRSAIGAVGRPSGKEGLYFFNTKITDEDNRGLYVIINPKKGLYYLIPCGIRNRVTNPWLNLLYTIDKDTIAIRRLKSPTQIKIVKTADDNTADNLIYFSLGKTGELL</sequence>
<accession>A0A450S3T4</accession>
<keyword evidence="2" id="KW-0732">Signal</keyword>
<feature type="transmembrane region" description="Helical" evidence="1">
    <location>
        <begin position="159"/>
        <end position="178"/>
    </location>
</feature>
<feature type="chain" id="PRO_5036113334" evidence="2">
    <location>
        <begin position="28"/>
        <end position="385"/>
    </location>
</feature>
<name>A0A450S3T4_9GAMM</name>
<dbReference type="EMBL" id="CAADEZ010000036">
    <property type="protein sequence ID" value="VFJ46361.1"/>
    <property type="molecule type" value="Genomic_DNA"/>
</dbReference>
<evidence type="ECO:0000313" key="5">
    <source>
        <dbReference type="EMBL" id="VFK07498.1"/>
    </source>
</evidence>
<dbReference type="EMBL" id="CAADFA010000008">
    <property type="protein sequence ID" value="VFJ44046.1"/>
    <property type="molecule type" value="Genomic_DNA"/>
</dbReference>
<gene>
    <name evidence="4" type="ORF">BECKFM1743A_GA0114220_100363</name>
    <name evidence="5" type="ORF">BECKFM1743B_GA0114221_100421</name>
    <name evidence="3" type="ORF">BECKFM1743C_GA0114222_100087</name>
</gene>
<keyword evidence="1" id="KW-0812">Transmembrane</keyword>